<protein>
    <recommendedName>
        <fullName evidence="3">ARM repeat-containing protein</fullName>
    </recommendedName>
</protein>
<dbReference type="Gene3D" id="1.25.40.180">
    <property type="match status" value="1"/>
</dbReference>
<dbReference type="SUPFAM" id="SSF48371">
    <property type="entry name" value="ARM repeat"/>
    <property type="match status" value="1"/>
</dbReference>
<accession>S7RQA6</accession>
<dbReference type="GeneID" id="19304071"/>
<evidence type="ECO:0000313" key="1">
    <source>
        <dbReference type="EMBL" id="EPQ55079.1"/>
    </source>
</evidence>
<evidence type="ECO:0000313" key="2">
    <source>
        <dbReference type="Proteomes" id="UP000030669"/>
    </source>
</evidence>
<dbReference type="HOGENOM" id="CLU_615473_0_0_1"/>
<sequence>MAQDIPSHPTHASRPSPFWKPWNIPTDPVIVGRRLCGLLNKITAYNFPSVSDQIAHCFLDIERSHDPAVGELYGNAIAQILRSLFHCPNSSQQPRLYASLCRRVMDELERERGYWEFVDYHDVNPAEADPAPNYFVTSIRSMLATTFRRFHKQRDRERLCNLMQFCAELLVQDLLRPEDVCDQFTDLCREAADNDSVAVAAVRRFCLAIFRSFNAPLLLHSLHVIDELECVLKGSCLRPMIQYTVSAILTRAQDIETEEIFGLSEEGVEYYGLDASPTTSSDELEQGSDVTEPGLSLSRLHYACVEGARTFVSTGNIQPANAFLQQLLPEHRHIFVGDLIRTAILAGDPASASTAVSHFFELPATRQACHNMDSFAVALGDELGDLPDVTLDIPHAACYLALMTVGSGIDYAGAASLSEKALGNHDERNVFLGEYAAQKEKREVR</sequence>
<dbReference type="OrthoDB" id="2796692at2759"/>
<dbReference type="Proteomes" id="UP000030669">
    <property type="component" value="Unassembled WGS sequence"/>
</dbReference>
<dbReference type="EMBL" id="KB469302">
    <property type="protein sequence ID" value="EPQ55079.1"/>
    <property type="molecule type" value="Genomic_DNA"/>
</dbReference>
<proteinExistence type="predicted"/>
<dbReference type="OMA" id="EQCHKEA"/>
<dbReference type="InterPro" id="IPR016024">
    <property type="entry name" value="ARM-type_fold"/>
</dbReference>
<dbReference type="STRING" id="670483.S7RQA6"/>
<gene>
    <name evidence="1" type="ORF">GLOTRDRAFT_138773</name>
</gene>
<dbReference type="KEGG" id="gtr:GLOTRDRAFT_138773"/>
<reference evidence="1 2" key="1">
    <citation type="journal article" date="2012" name="Science">
        <title>The Paleozoic origin of enzymatic lignin decomposition reconstructed from 31 fungal genomes.</title>
        <authorList>
            <person name="Floudas D."/>
            <person name="Binder M."/>
            <person name="Riley R."/>
            <person name="Barry K."/>
            <person name="Blanchette R.A."/>
            <person name="Henrissat B."/>
            <person name="Martinez A.T."/>
            <person name="Otillar R."/>
            <person name="Spatafora J.W."/>
            <person name="Yadav J.S."/>
            <person name="Aerts A."/>
            <person name="Benoit I."/>
            <person name="Boyd A."/>
            <person name="Carlson A."/>
            <person name="Copeland A."/>
            <person name="Coutinho P.M."/>
            <person name="de Vries R.P."/>
            <person name="Ferreira P."/>
            <person name="Findley K."/>
            <person name="Foster B."/>
            <person name="Gaskell J."/>
            <person name="Glotzer D."/>
            <person name="Gorecki P."/>
            <person name="Heitman J."/>
            <person name="Hesse C."/>
            <person name="Hori C."/>
            <person name="Igarashi K."/>
            <person name="Jurgens J.A."/>
            <person name="Kallen N."/>
            <person name="Kersten P."/>
            <person name="Kohler A."/>
            <person name="Kuees U."/>
            <person name="Kumar T.K.A."/>
            <person name="Kuo A."/>
            <person name="LaButti K."/>
            <person name="Larrondo L.F."/>
            <person name="Lindquist E."/>
            <person name="Ling A."/>
            <person name="Lombard V."/>
            <person name="Lucas S."/>
            <person name="Lundell T."/>
            <person name="Martin R."/>
            <person name="McLaughlin D.J."/>
            <person name="Morgenstern I."/>
            <person name="Morin E."/>
            <person name="Murat C."/>
            <person name="Nagy L.G."/>
            <person name="Nolan M."/>
            <person name="Ohm R.A."/>
            <person name="Patyshakuliyeva A."/>
            <person name="Rokas A."/>
            <person name="Ruiz-Duenas F.J."/>
            <person name="Sabat G."/>
            <person name="Salamov A."/>
            <person name="Samejima M."/>
            <person name="Schmutz J."/>
            <person name="Slot J.C."/>
            <person name="St John F."/>
            <person name="Stenlid J."/>
            <person name="Sun H."/>
            <person name="Sun S."/>
            <person name="Syed K."/>
            <person name="Tsang A."/>
            <person name="Wiebenga A."/>
            <person name="Young D."/>
            <person name="Pisabarro A."/>
            <person name="Eastwood D.C."/>
            <person name="Martin F."/>
            <person name="Cullen D."/>
            <person name="Grigoriev I.V."/>
            <person name="Hibbett D.S."/>
        </authorList>
    </citation>
    <scope>NUCLEOTIDE SEQUENCE [LARGE SCALE GENOMIC DNA]</scope>
    <source>
        <strain evidence="1 2">ATCC 11539</strain>
    </source>
</reference>
<evidence type="ECO:0008006" key="3">
    <source>
        <dbReference type="Google" id="ProtNLM"/>
    </source>
</evidence>
<dbReference type="AlphaFoldDB" id="S7RQA6"/>
<keyword evidence="2" id="KW-1185">Reference proteome</keyword>
<name>S7RQA6_GLOTA</name>
<dbReference type="RefSeq" id="XP_007866249.1">
    <property type="nucleotide sequence ID" value="XM_007868058.1"/>
</dbReference>
<organism evidence="1 2">
    <name type="scientific">Gloeophyllum trabeum (strain ATCC 11539 / FP-39264 / Madison 617)</name>
    <name type="common">Brown rot fungus</name>
    <dbReference type="NCBI Taxonomy" id="670483"/>
    <lineage>
        <taxon>Eukaryota</taxon>
        <taxon>Fungi</taxon>
        <taxon>Dikarya</taxon>
        <taxon>Basidiomycota</taxon>
        <taxon>Agaricomycotina</taxon>
        <taxon>Agaricomycetes</taxon>
        <taxon>Gloeophyllales</taxon>
        <taxon>Gloeophyllaceae</taxon>
        <taxon>Gloeophyllum</taxon>
    </lineage>
</organism>